<protein>
    <submittedName>
        <fullName evidence="2">Fatty acid desaturase</fullName>
    </submittedName>
</protein>
<feature type="transmembrane region" description="Helical" evidence="1">
    <location>
        <begin position="12"/>
        <end position="38"/>
    </location>
</feature>
<dbReference type="EMBL" id="JAVDYB010000001">
    <property type="protein sequence ID" value="MDR7278926.1"/>
    <property type="molecule type" value="Genomic_DNA"/>
</dbReference>
<gene>
    <name evidence="2" type="ORF">J2S41_005704</name>
</gene>
<keyword evidence="1" id="KW-1133">Transmembrane helix</keyword>
<evidence type="ECO:0000313" key="3">
    <source>
        <dbReference type="Proteomes" id="UP001183643"/>
    </source>
</evidence>
<organism evidence="2 3">
    <name type="scientific">Catenuloplanes atrovinosus</name>
    <dbReference type="NCBI Taxonomy" id="137266"/>
    <lineage>
        <taxon>Bacteria</taxon>
        <taxon>Bacillati</taxon>
        <taxon>Actinomycetota</taxon>
        <taxon>Actinomycetes</taxon>
        <taxon>Micromonosporales</taxon>
        <taxon>Micromonosporaceae</taxon>
        <taxon>Catenuloplanes</taxon>
    </lineage>
</organism>
<dbReference type="Proteomes" id="UP001183643">
    <property type="component" value="Unassembled WGS sequence"/>
</dbReference>
<dbReference type="AlphaFoldDB" id="A0AAE3YUJ5"/>
<evidence type="ECO:0000256" key="1">
    <source>
        <dbReference type="SAM" id="Phobius"/>
    </source>
</evidence>
<reference evidence="2" key="1">
    <citation type="submission" date="2023-07" db="EMBL/GenBank/DDBJ databases">
        <title>Sequencing the genomes of 1000 actinobacteria strains.</title>
        <authorList>
            <person name="Klenk H.-P."/>
        </authorList>
    </citation>
    <scope>NUCLEOTIDE SEQUENCE</scope>
    <source>
        <strain evidence="2">DSM 44707</strain>
    </source>
</reference>
<keyword evidence="3" id="KW-1185">Reference proteome</keyword>
<evidence type="ECO:0000313" key="2">
    <source>
        <dbReference type="EMBL" id="MDR7278926.1"/>
    </source>
</evidence>
<dbReference type="RefSeq" id="WP_310372137.1">
    <property type="nucleotide sequence ID" value="NZ_JAVDYB010000001.1"/>
</dbReference>
<name>A0AAE3YUJ5_9ACTN</name>
<keyword evidence="1" id="KW-0812">Transmembrane</keyword>
<comment type="caution">
    <text evidence="2">The sequence shown here is derived from an EMBL/GenBank/DDBJ whole genome shotgun (WGS) entry which is preliminary data.</text>
</comment>
<accession>A0AAE3YUJ5</accession>
<sequence length="78" mass="8114">MLNDAAELVGYGLLLGFLWFVWPPLVLLGAGLLLVLWANTRPAGSGRFGTAVGAALAAGRAAYQATKSDKPTELRSVA</sequence>
<proteinExistence type="predicted"/>
<keyword evidence="1" id="KW-0472">Membrane</keyword>